<accession>A0A2G2VVY8</accession>
<dbReference type="Proteomes" id="UP000224567">
    <property type="component" value="Unassembled WGS sequence"/>
</dbReference>
<evidence type="ECO:0000313" key="2">
    <source>
        <dbReference type="EMBL" id="PHT37150.1"/>
    </source>
</evidence>
<dbReference type="AlphaFoldDB" id="A0A2G2VVY8"/>
<comment type="caution">
    <text evidence="2">The sequence shown here is derived from an EMBL/GenBank/DDBJ whole genome shotgun (WGS) entry which is preliminary data.</text>
</comment>
<gene>
    <name evidence="2" type="ORF">CQW23_24850</name>
</gene>
<protein>
    <submittedName>
        <fullName evidence="2">Uncharacterized protein</fullName>
    </submittedName>
</protein>
<evidence type="ECO:0000256" key="1">
    <source>
        <dbReference type="SAM" id="MobiDB-lite"/>
    </source>
</evidence>
<sequence length="90" mass="10157">MTIEDLIVRLRIEEHNKSAERRSNGNSTMSGAHIVEDSQNNSKKRKKVEYGGNQPKIISRENASIVAKLDTSPQMSSPEERQEKGPSEYD</sequence>
<feature type="compositionally biased region" description="Basic and acidic residues" evidence="1">
    <location>
        <begin position="78"/>
        <end position="90"/>
    </location>
</feature>
<organism evidence="2 3">
    <name type="scientific">Capsicum baccatum</name>
    <name type="common">Peruvian pepper</name>
    <dbReference type="NCBI Taxonomy" id="33114"/>
    <lineage>
        <taxon>Eukaryota</taxon>
        <taxon>Viridiplantae</taxon>
        <taxon>Streptophyta</taxon>
        <taxon>Embryophyta</taxon>
        <taxon>Tracheophyta</taxon>
        <taxon>Spermatophyta</taxon>
        <taxon>Magnoliopsida</taxon>
        <taxon>eudicotyledons</taxon>
        <taxon>Gunneridae</taxon>
        <taxon>Pentapetalae</taxon>
        <taxon>asterids</taxon>
        <taxon>lamiids</taxon>
        <taxon>Solanales</taxon>
        <taxon>Solanaceae</taxon>
        <taxon>Solanoideae</taxon>
        <taxon>Capsiceae</taxon>
        <taxon>Capsicum</taxon>
    </lineage>
</organism>
<keyword evidence="3" id="KW-1185">Reference proteome</keyword>
<feature type="region of interest" description="Disordered" evidence="1">
    <location>
        <begin position="15"/>
        <end position="90"/>
    </location>
</feature>
<name>A0A2G2VVY8_CAPBA</name>
<dbReference type="EMBL" id="MLFT02000010">
    <property type="protein sequence ID" value="PHT37150.1"/>
    <property type="molecule type" value="Genomic_DNA"/>
</dbReference>
<proteinExistence type="predicted"/>
<reference evidence="3" key="2">
    <citation type="journal article" date="2017" name="J. Anim. Genet.">
        <title>Multiple reference genome sequences of hot pepper reveal the massive evolution of plant disease resistance genes by retroduplication.</title>
        <authorList>
            <person name="Kim S."/>
            <person name="Park J."/>
            <person name="Yeom S.-I."/>
            <person name="Kim Y.-M."/>
            <person name="Seo E."/>
            <person name="Kim K.-T."/>
            <person name="Kim M.-S."/>
            <person name="Lee J.M."/>
            <person name="Cheong K."/>
            <person name="Shin H.-S."/>
            <person name="Kim S.-B."/>
            <person name="Han K."/>
            <person name="Lee J."/>
            <person name="Park M."/>
            <person name="Lee H.-A."/>
            <person name="Lee H.-Y."/>
            <person name="Lee Y."/>
            <person name="Oh S."/>
            <person name="Lee J.H."/>
            <person name="Choi E."/>
            <person name="Choi E."/>
            <person name="Lee S.E."/>
            <person name="Jeon J."/>
            <person name="Kim H."/>
            <person name="Choi G."/>
            <person name="Song H."/>
            <person name="Lee J."/>
            <person name="Lee S.-C."/>
            <person name="Kwon J.-K."/>
            <person name="Lee H.-Y."/>
            <person name="Koo N."/>
            <person name="Hong Y."/>
            <person name="Kim R.W."/>
            <person name="Kang W.-H."/>
            <person name="Huh J.H."/>
            <person name="Kang B.-C."/>
            <person name="Yang T.-J."/>
            <person name="Lee Y.-H."/>
            <person name="Bennetzen J.L."/>
            <person name="Choi D."/>
        </authorList>
    </citation>
    <scope>NUCLEOTIDE SEQUENCE [LARGE SCALE GENOMIC DNA]</scope>
    <source>
        <strain evidence="3">cv. PBC81</strain>
    </source>
</reference>
<reference evidence="2 3" key="1">
    <citation type="journal article" date="2017" name="Genome Biol.">
        <title>New reference genome sequences of hot pepper reveal the massive evolution of plant disease-resistance genes by retroduplication.</title>
        <authorList>
            <person name="Kim S."/>
            <person name="Park J."/>
            <person name="Yeom S.I."/>
            <person name="Kim Y.M."/>
            <person name="Seo E."/>
            <person name="Kim K.T."/>
            <person name="Kim M.S."/>
            <person name="Lee J.M."/>
            <person name="Cheong K."/>
            <person name="Shin H.S."/>
            <person name="Kim S.B."/>
            <person name="Han K."/>
            <person name="Lee J."/>
            <person name="Park M."/>
            <person name="Lee H.A."/>
            <person name="Lee H.Y."/>
            <person name="Lee Y."/>
            <person name="Oh S."/>
            <person name="Lee J.H."/>
            <person name="Choi E."/>
            <person name="Choi E."/>
            <person name="Lee S.E."/>
            <person name="Jeon J."/>
            <person name="Kim H."/>
            <person name="Choi G."/>
            <person name="Song H."/>
            <person name="Lee J."/>
            <person name="Lee S.C."/>
            <person name="Kwon J.K."/>
            <person name="Lee H.Y."/>
            <person name="Koo N."/>
            <person name="Hong Y."/>
            <person name="Kim R.W."/>
            <person name="Kang W.H."/>
            <person name="Huh J.H."/>
            <person name="Kang B.C."/>
            <person name="Yang T.J."/>
            <person name="Lee Y.H."/>
            <person name="Bennetzen J.L."/>
            <person name="Choi D."/>
        </authorList>
    </citation>
    <scope>NUCLEOTIDE SEQUENCE [LARGE SCALE GENOMIC DNA]</scope>
    <source>
        <strain evidence="3">cv. PBC81</strain>
    </source>
</reference>
<evidence type="ECO:0000313" key="3">
    <source>
        <dbReference type="Proteomes" id="UP000224567"/>
    </source>
</evidence>